<dbReference type="EMBL" id="JACAGC010000015">
    <property type="protein sequence ID" value="KAF6317438.1"/>
    <property type="molecule type" value="Genomic_DNA"/>
</dbReference>
<feature type="region of interest" description="Disordered" evidence="1">
    <location>
        <begin position="104"/>
        <end position="126"/>
    </location>
</feature>
<comment type="caution">
    <text evidence="2">The sequence shown here is derived from an EMBL/GenBank/DDBJ whole genome shotgun (WGS) entry which is preliminary data.</text>
</comment>
<sequence>MNKEIAKSHDLKRKILEFKLTHFTDEESQALLLKAKEKKGPRPGGVLPPWGRAASVHWTKHVKVQFNPRLLNIRRENLDLQNNVRDVRTQKTDRVREAGFCKPGKEASEETKPADTLILDFQPPEL</sequence>
<evidence type="ECO:0000313" key="2">
    <source>
        <dbReference type="EMBL" id="KAF6317438.1"/>
    </source>
</evidence>
<proteinExistence type="predicted"/>
<organism evidence="2 3">
    <name type="scientific">Rhinolophus ferrumequinum</name>
    <name type="common">Greater horseshoe bat</name>
    <dbReference type="NCBI Taxonomy" id="59479"/>
    <lineage>
        <taxon>Eukaryota</taxon>
        <taxon>Metazoa</taxon>
        <taxon>Chordata</taxon>
        <taxon>Craniata</taxon>
        <taxon>Vertebrata</taxon>
        <taxon>Euteleostomi</taxon>
        <taxon>Mammalia</taxon>
        <taxon>Eutheria</taxon>
        <taxon>Laurasiatheria</taxon>
        <taxon>Chiroptera</taxon>
        <taxon>Yinpterochiroptera</taxon>
        <taxon>Rhinolophoidea</taxon>
        <taxon>Rhinolophidae</taxon>
        <taxon>Rhinolophinae</taxon>
        <taxon>Rhinolophus</taxon>
    </lineage>
</organism>
<protein>
    <submittedName>
        <fullName evidence="2">Uncharacterized protein</fullName>
    </submittedName>
</protein>
<dbReference type="Proteomes" id="UP000585614">
    <property type="component" value="Unassembled WGS sequence"/>
</dbReference>
<name>A0A7J7UX62_RHIFE</name>
<feature type="compositionally biased region" description="Basic and acidic residues" evidence="1">
    <location>
        <begin position="104"/>
        <end position="113"/>
    </location>
</feature>
<evidence type="ECO:0000313" key="3">
    <source>
        <dbReference type="Proteomes" id="UP000585614"/>
    </source>
</evidence>
<accession>A0A7J7UX62</accession>
<dbReference type="AlphaFoldDB" id="A0A7J7UX62"/>
<evidence type="ECO:0000256" key="1">
    <source>
        <dbReference type="SAM" id="MobiDB-lite"/>
    </source>
</evidence>
<gene>
    <name evidence="2" type="ORF">mRhiFer1_008498</name>
</gene>
<reference evidence="2 3" key="1">
    <citation type="journal article" date="2020" name="Nature">
        <title>Six reference-quality genomes reveal evolution of bat adaptations.</title>
        <authorList>
            <person name="Jebb D."/>
            <person name="Huang Z."/>
            <person name="Pippel M."/>
            <person name="Hughes G.M."/>
            <person name="Lavrichenko K."/>
            <person name="Devanna P."/>
            <person name="Winkler S."/>
            <person name="Jermiin L.S."/>
            <person name="Skirmuntt E.C."/>
            <person name="Katzourakis A."/>
            <person name="Burkitt-Gray L."/>
            <person name="Ray D.A."/>
            <person name="Sullivan K.A.M."/>
            <person name="Roscito J.G."/>
            <person name="Kirilenko B.M."/>
            <person name="Davalos L.M."/>
            <person name="Corthals A.P."/>
            <person name="Power M.L."/>
            <person name="Jones G."/>
            <person name="Ransome R.D."/>
            <person name="Dechmann D.K.N."/>
            <person name="Locatelli A.G."/>
            <person name="Puechmaille S.J."/>
            <person name="Fedrigo O."/>
            <person name="Jarvis E.D."/>
            <person name="Hiller M."/>
            <person name="Vernes S.C."/>
            <person name="Myers E.W."/>
            <person name="Teeling E.C."/>
        </authorList>
    </citation>
    <scope>NUCLEOTIDE SEQUENCE [LARGE SCALE GENOMIC DNA]</scope>
    <source>
        <strain evidence="2">MRhiFer1</strain>
        <tissue evidence="2">Lung</tissue>
    </source>
</reference>